<keyword evidence="5" id="KW-0132">Cell division</keyword>
<dbReference type="NCBIfam" id="TIGR03544">
    <property type="entry name" value="DivI1A_domain"/>
    <property type="match status" value="2"/>
</dbReference>
<dbReference type="EMBL" id="NMUL01000023">
    <property type="protein sequence ID" value="OXM65261.1"/>
    <property type="molecule type" value="Genomic_DNA"/>
</dbReference>
<dbReference type="PANTHER" id="PTHR35794:SF2">
    <property type="entry name" value="CELL DIVISION PROTEIN DIVIVA"/>
    <property type="match status" value="1"/>
</dbReference>
<name>A0A229T2T9_9PSEU</name>
<organism evidence="10 11">
    <name type="scientific">Amycolatopsis vastitatis</name>
    <dbReference type="NCBI Taxonomy" id="1905142"/>
    <lineage>
        <taxon>Bacteria</taxon>
        <taxon>Bacillati</taxon>
        <taxon>Actinomycetota</taxon>
        <taxon>Actinomycetes</taxon>
        <taxon>Pseudonocardiales</taxon>
        <taxon>Pseudonocardiaceae</taxon>
        <taxon>Amycolatopsis</taxon>
    </lineage>
</organism>
<dbReference type="Proteomes" id="UP000215199">
    <property type="component" value="Unassembled WGS sequence"/>
</dbReference>
<evidence type="ECO:0000313" key="11">
    <source>
        <dbReference type="Proteomes" id="UP000215199"/>
    </source>
</evidence>
<keyword evidence="11" id="KW-1185">Reference proteome</keyword>
<dbReference type="AlphaFoldDB" id="A0A229T2T9"/>
<evidence type="ECO:0000256" key="4">
    <source>
        <dbReference type="ARBA" id="ARBA00022490"/>
    </source>
</evidence>
<dbReference type="Gene3D" id="6.10.250.660">
    <property type="match status" value="2"/>
</dbReference>
<evidence type="ECO:0000256" key="7">
    <source>
        <dbReference type="ARBA" id="ARBA00023306"/>
    </source>
</evidence>
<keyword evidence="6" id="KW-0175">Coiled coil</keyword>
<keyword evidence="4" id="KW-0963">Cytoplasm</keyword>
<protein>
    <recommendedName>
        <fullName evidence="3">Cell wall synthesis protein Wag31</fullName>
    </recommendedName>
    <alternativeName>
        <fullName evidence="8">Antigen 84</fullName>
    </alternativeName>
</protein>
<evidence type="ECO:0000256" key="8">
    <source>
        <dbReference type="ARBA" id="ARBA00031737"/>
    </source>
</evidence>
<evidence type="ECO:0000256" key="2">
    <source>
        <dbReference type="ARBA" id="ARBA00009008"/>
    </source>
</evidence>
<evidence type="ECO:0000256" key="6">
    <source>
        <dbReference type="ARBA" id="ARBA00023054"/>
    </source>
</evidence>
<evidence type="ECO:0000313" key="10">
    <source>
        <dbReference type="EMBL" id="OXM65261.1"/>
    </source>
</evidence>
<keyword evidence="7" id="KW-0131">Cell cycle</keyword>
<gene>
    <name evidence="10" type="ORF">CF165_23260</name>
</gene>
<dbReference type="GO" id="GO:0005737">
    <property type="term" value="C:cytoplasm"/>
    <property type="evidence" value="ECO:0007669"/>
    <property type="project" value="UniProtKB-SubCell"/>
</dbReference>
<comment type="similarity">
    <text evidence="2">Belongs to the DivIVA family.</text>
</comment>
<proteinExistence type="inferred from homology"/>
<dbReference type="InterPro" id="IPR007793">
    <property type="entry name" value="DivIVA_fam"/>
</dbReference>
<evidence type="ECO:0000256" key="1">
    <source>
        <dbReference type="ARBA" id="ARBA00004496"/>
    </source>
</evidence>
<evidence type="ECO:0000256" key="9">
    <source>
        <dbReference type="SAM" id="MobiDB-lite"/>
    </source>
</evidence>
<comment type="caution">
    <text evidence="10">The sequence shown here is derived from an EMBL/GenBank/DDBJ whole genome shotgun (WGS) entry which is preliminary data.</text>
</comment>
<evidence type="ECO:0000256" key="5">
    <source>
        <dbReference type="ARBA" id="ARBA00022618"/>
    </source>
</evidence>
<dbReference type="OrthoDB" id="5198800at2"/>
<dbReference type="InterPro" id="IPR019933">
    <property type="entry name" value="DivIVA_domain"/>
</dbReference>
<dbReference type="PANTHER" id="PTHR35794">
    <property type="entry name" value="CELL DIVISION PROTEIN DIVIVA"/>
    <property type="match status" value="1"/>
</dbReference>
<comment type="subcellular location">
    <subcellularLocation>
        <location evidence="1">Cytoplasm</location>
    </subcellularLocation>
</comment>
<evidence type="ECO:0000256" key="3">
    <source>
        <dbReference type="ARBA" id="ARBA00018787"/>
    </source>
</evidence>
<feature type="region of interest" description="Disordered" evidence="9">
    <location>
        <begin position="83"/>
        <end position="107"/>
    </location>
</feature>
<dbReference type="GO" id="GO:0051301">
    <property type="term" value="P:cell division"/>
    <property type="evidence" value="ECO:0007669"/>
    <property type="project" value="UniProtKB-KW"/>
</dbReference>
<sequence>MTPEEVRSIAFGKPRFGRRGYNEDEVDAFLDLIAEALAGRNILTPDDIHYVEFTIMPVGMRSYDQAQVDLFLDEAEAALVELRQPPPPAVAEEPQRPQGPRKWFGRG</sequence>
<reference evidence="11" key="1">
    <citation type="submission" date="2017-07" db="EMBL/GenBank/DDBJ databases">
        <title>Comparative genome mining reveals phylogenetic distribution patterns of secondary metabolites in Amycolatopsis.</title>
        <authorList>
            <person name="Adamek M."/>
            <person name="Alanjary M."/>
            <person name="Sales-Ortells H."/>
            <person name="Goodfellow M."/>
            <person name="Bull A.T."/>
            <person name="Kalinowski J."/>
            <person name="Ziemert N."/>
        </authorList>
    </citation>
    <scope>NUCLEOTIDE SEQUENCE [LARGE SCALE GENOMIC DNA]</scope>
    <source>
        <strain evidence="11">H5</strain>
    </source>
</reference>
<accession>A0A229T2T9</accession>